<protein>
    <submittedName>
        <fullName evidence="1">Uncharacterized protein</fullName>
    </submittedName>
</protein>
<keyword evidence="2" id="KW-1185">Reference proteome</keyword>
<gene>
    <name evidence="1" type="ORF">R1flu_000423</name>
</gene>
<evidence type="ECO:0000313" key="2">
    <source>
        <dbReference type="Proteomes" id="UP001605036"/>
    </source>
</evidence>
<sequence>MRRKTAAGNGVVQVQVQVRGELAQQQSTSCSVLQGNQLKIIPDADASPQQLVGYCRRVLSSMKLVGPGAADQEGNETRICKLPPFVGVSRSVGACRSGKSVP</sequence>
<organism evidence="1 2">
    <name type="scientific">Riccia fluitans</name>
    <dbReference type="NCBI Taxonomy" id="41844"/>
    <lineage>
        <taxon>Eukaryota</taxon>
        <taxon>Viridiplantae</taxon>
        <taxon>Streptophyta</taxon>
        <taxon>Embryophyta</taxon>
        <taxon>Marchantiophyta</taxon>
        <taxon>Marchantiopsida</taxon>
        <taxon>Marchantiidae</taxon>
        <taxon>Marchantiales</taxon>
        <taxon>Ricciaceae</taxon>
        <taxon>Riccia</taxon>
    </lineage>
</organism>
<evidence type="ECO:0000313" key="1">
    <source>
        <dbReference type="EMBL" id="KAL2620218.1"/>
    </source>
</evidence>
<comment type="caution">
    <text evidence="1">The sequence shown here is derived from an EMBL/GenBank/DDBJ whole genome shotgun (WGS) entry which is preliminary data.</text>
</comment>
<dbReference type="AlphaFoldDB" id="A0ABD1Y0D6"/>
<reference evidence="1 2" key="1">
    <citation type="submission" date="2024-09" db="EMBL/GenBank/DDBJ databases">
        <title>Chromosome-scale assembly of Riccia fluitans.</title>
        <authorList>
            <person name="Paukszto L."/>
            <person name="Sawicki J."/>
            <person name="Karawczyk K."/>
            <person name="Piernik-Szablinska J."/>
            <person name="Szczecinska M."/>
            <person name="Mazdziarz M."/>
        </authorList>
    </citation>
    <scope>NUCLEOTIDE SEQUENCE [LARGE SCALE GENOMIC DNA]</scope>
    <source>
        <strain evidence="1">Rf_01</strain>
        <tissue evidence="1">Aerial parts of the thallus</tissue>
    </source>
</reference>
<dbReference type="EMBL" id="JBHFFA010000006">
    <property type="protein sequence ID" value="KAL2620218.1"/>
    <property type="molecule type" value="Genomic_DNA"/>
</dbReference>
<accession>A0ABD1Y0D6</accession>
<name>A0ABD1Y0D6_9MARC</name>
<dbReference type="Proteomes" id="UP001605036">
    <property type="component" value="Unassembled WGS sequence"/>
</dbReference>
<proteinExistence type="predicted"/>